<organism evidence="1">
    <name type="scientific">Psilocybe cubensis</name>
    <name type="common">Psychedelic mushroom</name>
    <name type="synonym">Stropharia cubensis</name>
    <dbReference type="NCBI Taxonomy" id="181762"/>
    <lineage>
        <taxon>Eukaryota</taxon>
        <taxon>Fungi</taxon>
        <taxon>Dikarya</taxon>
        <taxon>Basidiomycota</taxon>
        <taxon>Agaricomycotina</taxon>
        <taxon>Agaricomycetes</taxon>
        <taxon>Agaricomycetidae</taxon>
        <taxon>Agaricales</taxon>
        <taxon>Agaricineae</taxon>
        <taxon>Strophariaceae</taxon>
        <taxon>Psilocybe</taxon>
    </lineage>
</organism>
<evidence type="ECO:0000313" key="1">
    <source>
        <dbReference type="EMBL" id="KAG5163286.1"/>
    </source>
</evidence>
<dbReference type="AlphaFoldDB" id="A0A8H7XLD2"/>
<sequence length="86" mass="9769">MLPESHPLRRMVDFLRRYEDFTFLNYDVSSSSMRAAIKYRQSLAALQNSIVETPCVTSATWEQAGSLSGTYHLFDKTIASVSTLFL</sequence>
<accession>A0A8H7XLD2</accession>
<reference evidence="1" key="1">
    <citation type="submission" date="2021-02" db="EMBL/GenBank/DDBJ databases">
        <title>Psilocybe cubensis genome.</title>
        <authorList>
            <person name="Mckernan K.J."/>
            <person name="Crawford S."/>
            <person name="Trippe A."/>
            <person name="Kane L.T."/>
            <person name="Mclaughlin S."/>
        </authorList>
    </citation>
    <scope>NUCLEOTIDE SEQUENCE [LARGE SCALE GENOMIC DNA]</scope>
    <source>
        <strain evidence="1">MGC-MH-2018</strain>
    </source>
</reference>
<proteinExistence type="predicted"/>
<dbReference type="EMBL" id="JAFIQS010000015">
    <property type="protein sequence ID" value="KAG5163286.1"/>
    <property type="molecule type" value="Genomic_DNA"/>
</dbReference>
<name>A0A8H7XLD2_PSICU</name>
<gene>
    <name evidence="1" type="ORF">JR316_011630</name>
</gene>
<protein>
    <submittedName>
        <fullName evidence="1">Uncharacterized protein</fullName>
    </submittedName>
</protein>
<comment type="caution">
    <text evidence="1">The sequence shown here is derived from an EMBL/GenBank/DDBJ whole genome shotgun (WGS) entry which is preliminary data.</text>
</comment>